<keyword evidence="4 10" id="KW-1003">Cell membrane</keyword>
<dbReference type="GO" id="GO:0031992">
    <property type="term" value="F:energy transducer activity"/>
    <property type="evidence" value="ECO:0007669"/>
    <property type="project" value="InterPro"/>
</dbReference>
<evidence type="ECO:0000256" key="7">
    <source>
        <dbReference type="ARBA" id="ARBA00022927"/>
    </source>
</evidence>
<feature type="domain" description="TonB C-terminal" evidence="12">
    <location>
        <begin position="139"/>
        <end position="230"/>
    </location>
</feature>
<sequence>MPATAPPNLFRQAAPFALVGAAHLVLLWLATTALARSPTPVIPPSVVGQLVSQAPVTEPQPLPMQPEPPRPKPVVKPRPTPVPPLPKAPPSERAVTAPPAEPEPPVNNAPVPAEPLQPVPAAAPAPTPSPKAEPEPVAPPRSDASHLNNPAPVYPAQSRRLREEGRVLFDVYILPDGSVGEIRLKRSSGYARLDEAALEAVRRWRYVPAKRGDEPIPYWYVQPIDFEYSS</sequence>
<dbReference type="InterPro" id="IPR037682">
    <property type="entry name" value="TonB_C"/>
</dbReference>
<dbReference type="InterPro" id="IPR006260">
    <property type="entry name" value="TonB/TolA_C"/>
</dbReference>
<dbReference type="GO" id="GO:0030288">
    <property type="term" value="C:outer membrane-bounded periplasmic space"/>
    <property type="evidence" value="ECO:0007669"/>
    <property type="project" value="InterPro"/>
</dbReference>
<reference evidence="13" key="1">
    <citation type="submission" date="2021-03" db="EMBL/GenBank/DDBJ databases">
        <title>Ottowia sp. 27C isolated from the cloaca of a Giant Asian pond turtle (Heosemys grandis).</title>
        <authorList>
            <person name="Spergser J."/>
            <person name="Busse H.-J."/>
        </authorList>
    </citation>
    <scope>NUCLEOTIDE SEQUENCE</scope>
    <source>
        <strain evidence="13">27C</strain>
    </source>
</reference>
<dbReference type="PANTHER" id="PTHR33446:SF2">
    <property type="entry name" value="PROTEIN TONB"/>
    <property type="match status" value="1"/>
</dbReference>
<keyword evidence="3 10" id="KW-0813">Transport</keyword>
<evidence type="ECO:0000256" key="10">
    <source>
        <dbReference type="RuleBase" id="RU362123"/>
    </source>
</evidence>
<dbReference type="NCBIfam" id="TIGR01352">
    <property type="entry name" value="tonB_Cterm"/>
    <property type="match status" value="1"/>
</dbReference>
<dbReference type="RefSeq" id="WP_208007044.1">
    <property type="nucleotide sequence ID" value="NZ_CP071796.1"/>
</dbReference>
<evidence type="ECO:0000256" key="9">
    <source>
        <dbReference type="ARBA" id="ARBA00023136"/>
    </source>
</evidence>
<evidence type="ECO:0000313" key="14">
    <source>
        <dbReference type="Proteomes" id="UP000663903"/>
    </source>
</evidence>
<comment type="similarity">
    <text evidence="2 10">Belongs to the TonB family.</text>
</comment>
<proteinExistence type="inferred from homology"/>
<feature type="compositionally biased region" description="Pro residues" evidence="11">
    <location>
        <begin position="99"/>
        <end position="139"/>
    </location>
</feature>
<feature type="compositionally biased region" description="Pro residues" evidence="11">
    <location>
        <begin position="58"/>
        <end position="89"/>
    </location>
</feature>
<dbReference type="PANTHER" id="PTHR33446">
    <property type="entry name" value="PROTEIN TONB-RELATED"/>
    <property type="match status" value="1"/>
</dbReference>
<keyword evidence="9" id="KW-0472">Membrane</keyword>
<keyword evidence="7 10" id="KW-0653">Protein transport</keyword>
<dbReference type="PROSITE" id="PS52015">
    <property type="entry name" value="TONB_CTD"/>
    <property type="match status" value="1"/>
</dbReference>
<accession>A0A975CC92</accession>
<evidence type="ECO:0000256" key="5">
    <source>
        <dbReference type="ARBA" id="ARBA00022519"/>
    </source>
</evidence>
<dbReference type="GO" id="GO:0098797">
    <property type="term" value="C:plasma membrane protein complex"/>
    <property type="evidence" value="ECO:0007669"/>
    <property type="project" value="TreeGrafter"/>
</dbReference>
<evidence type="ECO:0000256" key="3">
    <source>
        <dbReference type="ARBA" id="ARBA00022448"/>
    </source>
</evidence>
<evidence type="ECO:0000256" key="6">
    <source>
        <dbReference type="ARBA" id="ARBA00022692"/>
    </source>
</evidence>
<organism evidence="13 14">
    <name type="scientific">Ottowia testudinis</name>
    <dbReference type="NCBI Taxonomy" id="2816950"/>
    <lineage>
        <taxon>Bacteria</taxon>
        <taxon>Pseudomonadati</taxon>
        <taxon>Pseudomonadota</taxon>
        <taxon>Betaproteobacteria</taxon>
        <taxon>Burkholderiales</taxon>
        <taxon>Comamonadaceae</taxon>
        <taxon>Ottowia</taxon>
    </lineage>
</organism>
<dbReference type="PRINTS" id="PR01374">
    <property type="entry name" value="TONBPROTEIN"/>
</dbReference>
<dbReference type="GO" id="GO:0055085">
    <property type="term" value="P:transmembrane transport"/>
    <property type="evidence" value="ECO:0007669"/>
    <property type="project" value="InterPro"/>
</dbReference>
<evidence type="ECO:0000259" key="12">
    <source>
        <dbReference type="PROSITE" id="PS52015"/>
    </source>
</evidence>
<keyword evidence="6" id="KW-0812">Transmembrane</keyword>
<keyword evidence="14" id="KW-1185">Reference proteome</keyword>
<evidence type="ECO:0000256" key="11">
    <source>
        <dbReference type="SAM" id="MobiDB-lite"/>
    </source>
</evidence>
<dbReference type="SUPFAM" id="SSF74653">
    <property type="entry name" value="TolA/TonB C-terminal domain"/>
    <property type="match status" value="1"/>
</dbReference>
<gene>
    <name evidence="13" type="ORF">J1M35_10640</name>
</gene>
<dbReference type="Proteomes" id="UP000663903">
    <property type="component" value="Chromosome"/>
</dbReference>
<dbReference type="InterPro" id="IPR051045">
    <property type="entry name" value="TonB-dependent_transducer"/>
</dbReference>
<protein>
    <recommendedName>
        <fullName evidence="10">Protein TonB</fullName>
    </recommendedName>
</protein>
<evidence type="ECO:0000256" key="4">
    <source>
        <dbReference type="ARBA" id="ARBA00022475"/>
    </source>
</evidence>
<feature type="region of interest" description="Disordered" evidence="11">
    <location>
        <begin position="57"/>
        <end position="158"/>
    </location>
</feature>
<dbReference type="Gene3D" id="3.30.1150.10">
    <property type="match status" value="1"/>
</dbReference>
<dbReference type="GO" id="GO:0015891">
    <property type="term" value="P:siderophore transport"/>
    <property type="evidence" value="ECO:0007669"/>
    <property type="project" value="InterPro"/>
</dbReference>
<keyword evidence="10" id="KW-0735">Signal-anchor</keyword>
<dbReference type="AlphaFoldDB" id="A0A975CC92"/>
<dbReference type="KEGG" id="otd:J1M35_10640"/>
<evidence type="ECO:0000256" key="1">
    <source>
        <dbReference type="ARBA" id="ARBA00004383"/>
    </source>
</evidence>
<dbReference type="GO" id="GO:0015031">
    <property type="term" value="P:protein transport"/>
    <property type="evidence" value="ECO:0007669"/>
    <property type="project" value="UniProtKB-UniRule"/>
</dbReference>
<name>A0A975CC92_9BURK</name>
<dbReference type="InterPro" id="IPR003538">
    <property type="entry name" value="TonB"/>
</dbReference>
<evidence type="ECO:0000256" key="8">
    <source>
        <dbReference type="ARBA" id="ARBA00022989"/>
    </source>
</evidence>
<dbReference type="Pfam" id="PF03544">
    <property type="entry name" value="TonB_C"/>
    <property type="match status" value="1"/>
</dbReference>
<keyword evidence="5 10" id="KW-0997">Cell inner membrane</keyword>
<dbReference type="EMBL" id="CP071796">
    <property type="protein sequence ID" value="QTD43630.1"/>
    <property type="molecule type" value="Genomic_DNA"/>
</dbReference>
<keyword evidence="8" id="KW-1133">Transmembrane helix</keyword>
<comment type="function">
    <text evidence="10">Interacts with outer membrane receptor proteins that carry out high-affinity binding and energy dependent uptake into the periplasmic space of specific substrates. It could act to transduce energy from the cytoplasmic membrane to specific energy-requiring processes in the outer membrane, resulting in the release into the periplasm of ligands bound by these outer membrane proteins.</text>
</comment>
<evidence type="ECO:0000313" key="13">
    <source>
        <dbReference type="EMBL" id="QTD43630.1"/>
    </source>
</evidence>
<evidence type="ECO:0000256" key="2">
    <source>
        <dbReference type="ARBA" id="ARBA00006555"/>
    </source>
</evidence>
<comment type="subcellular location">
    <subcellularLocation>
        <location evidence="1 10">Cell inner membrane</location>
        <topology evidence="1 10">Single-pass membrane protein</topology>
        <orientation evidence="1 10">Periplasmic side</orientation>
    </subcellularLocation>
</comment>